<sequence>MQDIDKKTCVKYVVSIIQEYYMLGRNMGRPAESSSAPWSTTTSTAIPTTISLFTTGAMLHPTCVPREVSATRAAPLVRGLPYEANPHFFYCHIQVHNSALPNKAAMLNLQTIQLSFKILNINQHVFCFIKDGLLINSKACSKFTDKPTVQMLLKHLNKMNLIYWKQKWIENVFLLARVIPARMYRKNSLITSLFVSQLLTDQIYYHPPLPPKIQYLPRHMAHLSSKFCSNPSRNLKPSSIANGINLEHNATDFPSNNSTLYPLILAITSIRESSCDNDDLSLCEENEPSKIINVTTEESSIPLPPNQIQEPIGEDSDRRSSISSLTSVTSRGSMSIMSPAESAAGNGAAATTRMGSLKGRISGALSYWTSPKNEKSPSQDKPSATATPNPSPSEPGDDIPMSPSSSSLLGGSIEEAFPGELENQPPLPMQSPPEKFAALNSSECGLPLHLFTKGNLVHPYLSLQYLDVLNSPSTRGFIVGASNALFIHKKNLYDVLVQVEDGKIEISDPELRKQLSLSTEDLRFSENIVRQVEAVNATLGNKSGSNGISGSNTGHPDVFLEGIGWVGGEEWLRYQFKVYLMSLLRSSFYPDDNQSYKM</sequence>
<name>A0AAV2QPT8_MEGNR</name>
<evidence type="ECO:0000259" key="2">
    <source>
        <dbReference type="Pfam" id="PF09794"/>
    </source>
</evidence>
<accession>A0AAV2QPT8</accession>
<dbReference type="AlphaFoldDB" id="A0AAV2QPT8"/>
<evidence type="ECO:0000256" key="1">
    <source>
        <dbReference type="SAM" id="MobiDB-lite"/>
    </source>
</evidence>
<reference evidence="3 4" key="1">
    <citation type="submission" date="2024-05" db="EMBL/GenBank/DDBJ databases">
        <authorList>
            <person name="Wallberg A."/>
        </authorList>
    </citation>
    <scope>NUCLEOTIDE SEQUENCE [LARGE SCALE GENOMIC DNA]</scope>
</reference>
<dbReference type="Proteomes" id="UP001497623">
    <property type="component" value="Unassembled WGS sequence"/>
</dbReference>
<keyword evidence="4" id="KW-1185">Reference proteome</keyword>
<dbReference type="InterPro" id="IPR051731">
    <property type="entry name" value="DENND11/AVL9_GEFs"/>
</dbReference>
<feature type="region of interest" description="Disordered" evidence="1">
    <location>
        <begin position="367"/>
        <end position="411"/>
    </location>
</feature>
<feature type="domain" description="AVL9/DENND6" evidence="2">
    <location>
        <begin position="442"/>
        <end position="586"/>
    </location>
</feature>
<evidence type="ECO:0000313" key="4">
    <source>
        <dbReference type="Proteomes" id="UP001497623"/>
    </source>
</evidence>
<dbReference type="Pfam" id="PF09794">
    <property type="entry name" value="Avl9"/>
    <property type="match status" value="1"/>
</dbReference>
<organism evidence="3 4">
    <name type="scientific">Meganyctiphanes norvegica</name>
    <name type="common">Northern krill</name>
    <name type="synonym">Thysanopoda norvegica</name>
    <dbReference type="NCBI Taxonomy" id="48144"/>
    <lineage>
        <taxon>Eukaryota</taxon>
        <taxon>Metazoa</taxon>
        <taxon>Ecdysozoa</taxon>
        <taxon>Arthropoda</taxon>
        <taxon>Crustacea</taxon>
        <taxon>Multicrustacea</taxon>
        <taxon>Malacostraca</taxon>
        <taxon>Eumalacostraca</taxon>
        <taxon>Eucarida</taxon>
        <taxon>Euphausiacea</taxon>
        <taxon>Euphausiidae</taxon>
        <taxon>Meganyctiphanes</taxon>
    </lineage>
</organism>
<dbReference type="PANTHER" id="PTHR31017">
    <property type="entry name" value="LATE SECRETORY PATHWAY PROTEIN AVL9-RELATED"/>
    <property type="match status" value="1"/>
</dbReference>
<gene>
    <name evidence="3" type="ORF">MNOR_LOCUS15651</name>
</gene>
<feature type="compositionally biased region" description="Low complexity" evidence="1">
    <location>
        <begin position="321"/>
        <end position="349"/>
    </location>
</feature>
<feature type="region of interest" description="Disordered" evidence="1">
    <location>
        <begin position="293"/>
        <end position="349"/>
    </location>
</feature>
<protein>
    <recommendedName>
        <fullName evidence="2">AVL9/DENND6 domain-containing protein</fullName>
    </recommendedName>
</protein>
<proteinExistence type="predicted"/>
<dbReference type="EMBL" id="CAXKWB010009878">
    <property type="protein sequence ID" value="CAL4096269.1"/>
    <property type="molecule type" value="Genomic_DNA"/>
</dbReference>
<evidence type="ECO:0000313" key="3">
    <source>
        <dbReference type="EMBL" id="CAL4096269.1"/>
    </source>
</evidence>
<dbReference type="PANTHER" id="PTHR31017:SF1">
    <property type="entry name" value="LATE SECRETORY PATHWAY PROTEIN AVL9 HOMOLOG"/>
    <property type="match status" value="1"/>
</dbReference>
<feature type="non-terminal residue" evidence="3">
    <location>
        <position position="598"/>
    </location>
</feature>
<dbReference type="GO" id="GO:0005737">
    <property type="term" value="C:cytoplasm"/>
    <property type="evidence" value="ECO:0007669"/>
    <property type="project" value="TreeGrafter"/>
</dbReference>
<dbReference type="InterPro" id="IPR018307">
    <property type="entry name" value="ABL9/DENND6_dom"/>
</dbReference>
<comment type="caution">
    <text evidence="3">The sequence shown here is derived from an EMBL/GenBank/DDBJ whole genome shotgun (WGS) entry which is preliminary data.</text>
</comment>
<feature type="compositionally biased region" description="Low complexity" evidence="1">
    <location>
        <begin position="398"/>
        <end position="411"/>
    </location>
</feature>